<dbReference type="PROSITE" id="PS50222">
    <property type="entry name" value="EF_HAND_2"/>
    <property type="match status" value="4"/>
</dbReference>
<reference evidence="6 7" key="1">
    <citation type="submission" date="2014-03" db="EMBL/GenBank/DDBJ databases">
        <title>Draft genome of the hookworm Oesophagostomum dentatum.</title>
        <authorList>
            <person name="Mitreva M."/>
        </authorList>
    </citation>
    <scope>NUCLEOTIDE SEQUENCE [LARGE SCALE GENOMIC DNA]</scope>
    <source>
        <strain evidence="6 7">OD-Hann</strain>
    </source>
</reference>
<evidence type="ECO:0000313" key="6">
    <source>
        <dbReference type="EMBL" id="KHJ97775.1"/>
    </source>
</evidence>
<gene>
    <name evidence="6" type="ORF">OESDEN_02245</name>
</gene>
<protein>
    <submittedName>
        <fullName evidence="6">EF hand</fullName>
    </submittedName>
</protein>
<evidence type="ECO:0000256" key="1">
    <source>
        <dbReference type="ARBA" id="ARBA00022723"/>
    </source>
</evidence>
<dbReference type="PANTHER" id="PTHR23050">
    <property type="entry name" value="CALCIUM BINDING PROTEIN"/>
    <property type="match status" value="1"/>
</dbReference>
<dbReference type="CDD" id="cd00051">
    <property type="entry name" value="EFh"/>
    <property type="match status" value="1"/>
</dbReference>
<dbReference type="PROSITE" id="PS00018">
    <property type="entry name" value="EF_HAND_1"/>
    <property type="match status" value="3"/>
</dbReference>
<dbReference type="InterPro" id="IPR050145">
    <property type="entry name" value="Centrin_CML-like"/>
</dbReference>
<evidence type="ECO:0000256" key="2">
    <source>
        <dbReference type="ARBA" id="ARBA00022737"/>
    </source>
</evidence>
<feature type="region of interest" description="Disordered" evidence="4">
    <location>
        <begin position="1"/>
        <end position="33"/>
    </location>
</feature>
<dbReference type="InterPro" id="IPR018247">
    <property type="entry name" value="EF_Hand_1_Ca_BS"/>
</dbReference>
<name>A0A0B1TQV3_OESDE</name>
<dbReference type="AlphaFoldDB" id="A0A0B1TQV3"/>
<feature type="domain" description="EF-hand" evidence="5">
    <location>
        <begin position="49"/>
        <end position="84"/>
    </location>
</feature>
<proteinExistence type="predicted"/>
<dbReference type="FunFam" id="1.10.238.10:FF:000336">
    <property type="entry name" value="HLH domain-containing protein"/>
    <property type="match status" value="1"/>
</dbReference>
<keyword evidence="3" id="KW-0106">Calcium</keyword>
<dbReference type="GO" id="GO:0005509">
    <property type="term" value="F:calcium ion binding"/>
    <property type="evidence" value="ECO:0007669"/>
    <property type="project" value="InterPro"/>
</dbReference>
<dbReference type="InterPro" id="IPR011992">
    <property type="entry name" value="EF-hand-dom_pair"/>
</dbReference>
<dbReference type="OrthoDB" id="424753at2759"/>
<feature type="domain" description="EF-hand" evidence="5">
    <location>
        <begin position="85"/>
        <end position="120"/>
    </location>
</feature>
<keyword evidence="7" id="KW-1185">Reference proteome</keyword>
<dbReference type="InterPro" id="IPR002048">
    <property type="entry name" value="EF_hand_dom"/>
</dbReference>
<organism evidence="6 7">
    <name type="scientific">Oesophagostomum dentatum</name>
    <name type="common">Nodular worm</name>
    <dbReference type="NCBI Taxonomy" id="61180"/>
    <lineage>
        <taxon>Eukaryota</taxon>
        <taxon>Metazoa</taxon>
        <taxon>Ecdysozoa</taxon>
        <taxon>Nematoda</taxon>
        <taxon>Chromadorea</taxon>
        <taxon>Rhabditida</taxon>
        <taxon>Rhabditina</taxon>
        <taxon>Rhabditomorpha</taxon>
        <taxon>Strongyloidea</taxon>
        <taxon>Strongylidae</taxon>
        <taxon>Oesophagostomum</taxon>
    </lineage>
</organism>
<feature type="domain" description="EF-hand" evidence="5">
    <location>
        <begin position="161"/>
        <end position="194"/>
    </location>
</feature>
<dbReference type="EMBL" id="KN549400">
    <property type="protein sequence ID" value="KHJ97775.1"/>
    <property type="molecule type" value="Genomic_DNA"/>
</dbReference>
<keyword evidence="2" id="KW-0677">Repeat</keyword>
<dbReference type="Pfam" id="PF13499">
    <property type="entry name" value="EF-hand_7"/>
    <property type="match status" value="2"/>
</dbReference>
<dbReference type="SMART" id="SM00054">
    <property type="entry name" value="EFh"/>
    <property type="match status" value="4"/>
</dbReference>
<evidence type="ECO:0000256" key="3">
    <source>
        <dbReference type="ARBA" id="ARBA00022837"/>
    </source>
</evidence>
<accession>A0A0B1TQV3</accession>
<evidence type="ECO:0000256" key="4">
    <source>
        <dbReference type="SAM" id="MobiDB-lite"/>
    </source>
</evidence>
<dbReference type="Proteomes" id="UP000053660">
    <property type="component" value="Unassembled WGS sequence"/>
</dbReference>
<dbReference type="FunFam" id="1.10.238.10:FF:000355">
    <property type="entry name" value="Uncharacterized calcium-binding protein B0563.7"/>
    <property type="match status" value="1"/>
</dbReference>
<feature type="domain" description="EF-hand" evidence="5">
    <location>
        <begin position="124"/>
        <end position="159"/>
    </location>
</feature>
<feature type="compositionally biased region" description="Polar residues" evidence="4">
    <location>
        <begin position="23"/>
        <end position="33"/>
    </location>
</feature>
<dbReference type="Gene3D" id="1.10.238.10">
    <property type="entry name" value="EF-hand"/>
    <property type="match status" value="2"/>
</dbReference>
<evidence type="ECO:0000259" key="5">
    <source>
        <dbReference type="PROSITE" id="PS50222"/>
    </source>
</evidence>
<evidence type="ECO:0000313" key="7">
    <source>
        <dbReference type="Proteomes" id="UP000053660"/>
    </source>
</evidence>
<dbReference type="SUPFAM" id="SSF47473">
    <property type="entry name" value="EF-hand"/>
    <property type="match status" value="1"/>
</dbReference>
<keyword evidence="1" id="KW-0479">Metal-binding</keyword>
<sequence length="207" mass="23243">MRSSKVGIARSPDKNDKPAIRKMSTTSRGTIQSTQSQLCDVPDSTFSRKELKEYRQLFNMFDTDGSGAIGNDELKQAMLSIGIHANEAEIDNVIKEVDADGNGEIDFEEFCACMKKSQNIIKSTNEELIRECFDIFDQDHNGIITESEFKYIAKEFGDFTEELAERVFRELDVSANGHLSADQFATIVEDYLLSDSSNSSKLEHGEE</sequence>